<dbReference type="PANTHER" id="PTHR14659:SF1">
    <property type="entry name" value="ALPHA- AND GAMMA-ADAPTIN-BINDING PROTEIN P34"/>
    <property type="match status" value="1"/>
</dbReference>
<feature type="region of interest" description="Disordered" evidence="1">
    <location>
        <begin position="215"/>
        <end position="238"/>
    </location>
</feature>
<dbReference type="PANTHER" id="PTHR14659">
    <property type="entry name" value="ALPHA- AND GAMMA-ADAPTIN-BINDING PROTEIN P34"/>
    <property type="match status" value="1"/>
</dbReference>
<evidence type="ECO:0000256" key="1">
    <source>
        <dbReference type="SAM" id="MobiDB-lite"/>
    </source>
</evidence>
<feature type="region of interest" description="Disordered" evidence="1">
    <location>
        <begin position="449"/>
        <end position="505"/>
    </location>
</feature>
<reference evidence="3" key="1">
    <citation type="submission" date="2014-04" db="EMBL/GenBank/DDBJ databases">
        <title>Evolutionary Origins and Diversification of the Mycorrhizal Mutualists.</title>
        <authorList>
            <consortium name="DOE Joint Genome Institute"/>
            <consortium name="Mycorrhizal Genomics Consortium"/>
            <person name="Kohler A."/>
            <person name="Kuo A."/>
            <person name="Nagy L.G."/>
            <person name="Floudas D."/>
            <person name="Copeland A."/>
            <person name="Barry K.W."/>
            <person name="Cichocki N."/>
            <person name="Veneault-Fourrey C."/>
            <person name="LaButti K."/>
            <person name="Lindquist E.A."/>
            <person name="Lipzen A."/>
            <person name="Lundell T."/>
            <person name="Morin E."/>
            <person name="Murat C."/>
            <person name="Riley R."/>
            <person name="Ohm R."/>
            <person name="Sun H."/>
            <person name="Tunlid A."/>
            <person name="Henrissat B."/>
            <person name="Grigoriev I.V."/>
            <person name="Hibbett D.S."/>
            <person name="Martin F."/>
        </authorList>
    </citation>
    <scope>NUCLEOTIDE SEQUENCE [LARGE SCALE GENOMIC DNA]</scope>
    <source>
        <strain evidence="3">FD-334 SS-4</strain>
    </source>
</reference>
<sequence length="627" mass="65173">MSTDTLVAASQLDEGCRILTISASPEGASIFISRLKALSKLNSGPLATVSAPPAAIDAGPVISSYVISNRYYTADVHFAAYTLQTVFPGLFSLDRGSDYKPPPALIFVWVAGEPYAKHVEELSRVMAAASYEPEVCLAVRIAAAARADGVPALELDEEQDENADIDTTLMSFGFEYVDGTSEAVPRAETGADDVDQDIPRLPRVIDALSTIMWPSMQSSRSTKEPRPSAAISSASMARREWERDSIMDELLSVSGISGISRSDLRHSPATGAADSEHGPDTDDDEIDALFSPYVFNSNAHFSGPSPLIQASTTQKEHLVASPTEITAAASPFGLHAAAFGAPNADARQVSLAFEDDFTVFVSAPAEDVASAGAGAGTKSWNGLDLDLDLAHVGFAADDATPLATAFADSVVTGDSLGARNAGLTPVRAQGRGRGGGLYRALGSVSDFGGDEAERRAEQALGGSESTDDEDEDVDEEWEDAVEDGVDESWGEDVDAEEGDDDDAEMPTQGEILATAARIFGGAPAGGSAFRTASEVNRAARAQAAVAPGAHGGGDAGAGANADAADDGLGPAGPIDIEHVLRSLQGLRTEIAGVEDEEERRRMAARVALGFVYGMDLGKAASGATGER</sequence>
<organism evidence="2 3">
    <name type="scientific">Hypholoma sublateritium (strain FD-334 SS-4)</name>
    <dbReference type="NCBI Taxonomy" id="945553"/>
    <lineage>
        <taxon>Eukaryota</taxon>
        <taxon>Fungi</taxon>
        <taxon>Dikarya</taxon>
        <taxon>Basidiomycota</taxon>
        <taxon>Agaricomycotina</taxon>
        <taxon>Agaricomycetes</taxon>
        <taxon>Agaricomycetidae</taxon>
        <taxon>Agaricales</taxon>
        <taxon>Agaricineae</taxon>
        <taxon>Strophariaceae</taxon>
        <taxon>Hypholoma</taxon>
    </lineage>
</organism>
<keyword evidence="3" id="KW-1185">Reference proteome</keyword>
<dbReference type="InterPro" id="IPR019341">
    <property type="entry name" value="Alpha/Gamma-adaptin-bd_p34"/>
</dbReference>
<dbReference type="AlphaFoldDB" id="A0A0D2PAT9"/>
<dbReference type="STRING" id="945553.A0A0D2PAT9"/>
<accession>A0A0D2PAT9</accession>
<feature type="compositionally biased region" description="Low complexity" evidence="1">
    <location>
        <begin position="557"/>
        <end position="570"/>
    </location>
</feature>
<name>A0A0D2PAT9_HYPSF</name>
<feature type="region of interest" description="Disordered" evidence="1">
    <location>
        <begin position="546"/>
        <end position="570"/>
    </location>
</feature>
<feature type="compositionally biased region" description="Acidic residues" evidence="1">
    <location>
        <begin position="465"/>
        <end position="504"/>
    </location>
</feature>
<feature type="region of interest" description="Disordered" evidence="1">
    <location>
        <begin position="262"/>
        <end position="286"/>
    </location>
</feature>
<gene>
    <name evidence="2" type="ORF">HYPSUDRAFT_46397</name>
</gene>
<dbReference type="OMA" id="PWTIVNK"/>
<proteinExistence type="predicted"/>
<dbReference type="EMBL" id="KN817603">
    <property type="protein sequence ID" value="KJA17450.1"/>
    <property type="molecule type" value="Genomic_DNA"/>
</dbReference>
<evidence type="ECO:0000313" key="2">
    <source>
        <dbReference type="EMBL" id="KJA17450.1"/>
    </source>
</evidence>
<protein>
    <submittedName>
        <fullName evidence="2">Uncharacterized protein</fullName>
    </submittedName>
</protein>
<dbReference type="OrthoDB" id="10261384at2759"/>
<evidence type="ECO:0000313" key="3">
    <source>
        <dbReference type="Proteomes" id="UP000054270"/>
    </source>
</evidence>
<dbReference type="Proteomes" id="UP000054270">
    <property type="component" value="Unassembled WGS sequence"/>
</dbReference>